<keyword evidence="9" id="KW-1185">Reference proteome</keyword>
<feature type="transmembrane region" description="Helical" evidence="7">
    <location>
        <begin position="433"/>
        <end position="453"/>
    </location>
</feature>
<keyword evidence="6" id="KW-0175">Coiled coil</keyword>
<keyword evidence="2" id="KW-1003">Cell membrane</keyword>
<gene>
    <name evidence="8" type="ORF">WKV44_04540</name>
</gene>
<feature type="coiled-coil region" evidence="6">
    <location>
        <begin position="296"/>
        <end position="323"/>
    </location>
</feature>
<sequence length="457" mass="52132">MIKNNSQEAKLLLQEITDLIIIEENKGLPFRQEGLLIMRKRYFILFKYIAQEVGFSFLIAFLFFFFILLINQFLYLAERILSKHASPIDVIMLIIYSLPSVIAIAVPFSSLSGAIMGISRLSSDNEFIALQAGGISLYTAYVPVIVLSILLSGVSFVANDYFLPLGNINFSKLYRKILYSTPEIELESYSIKKYKNTIIIPGSVKDKNIDNFIIIEKNNEGKEIIHAQKAQLMMGKDSRTLLSLDMSDTFISNIKKNRGDYEYSFADSLIYSIYMKDININLQNTGPEKMSSLDVYRAIEEKEKKLQEKLASRKIEIEKLKNKINNQYFSLVLAENPVTKYSSLATSYNQYENLNNLPTTDRSLQRYLLEFHKKFAIPFICIPFSLLAVALGLFNIRGGRGVGFLIGVVLSIIYWSLLFVGNTLGIRTDLSPVFAMWFPDIFIFMIAFILFLLKGRG</sequence>
<dbReference type="PANTHER" id="PTHR33529:SF6">
    <property type="entry name" value="YJGP_YJGQ FAMILY PERMEASE"/>
    <property type="match status" value="1"/>
</dbReference>
<organism evidence="8 9">
    <name type="scientific">Rarispira pelagica</name>
    <dbReference type="NCBI Taxonomy" id="3141764"/>
    <lineage>
        <taxon>Bacteria</taxon>
        <taxon>Pseudomonadati</taxon>
        <taxon>Spirochaetota</taxon>
        <taxon>Spirochaetia</taxon>
        <taxon>Winmispirales</taxon>
        <taxon>Winmispiraceae</taxon>
        <taxon>Rarispira</taxon>
    </lineage>
</organism>
<evidence type="ECO:0000256" key="5">
    <source>
        <dbReference type="ARBA" id="ARBA00023136"/>
    </source>
</evidence>
<accession>A0ABU9UCB1</accession>
<evidence type="ECO:0000256" key="2">
    <source>
        <dbReference type="ARBA" id="ARBA00022475"/>
    </source>
</evidence>
<dbReference type="InterPro" id="IPR005495">
    <property type="entry name" value="LptG/LptF_permease"/>
</dbReference>
<feature type="transmembrane region" description="Helical" evidence="7">
    <location>
        <begin position="48"/>
        <end position="70"/>
    </location>
</feature>
<dbReference type="EMBL" id="JBCHKQ010000002">
    <property type="protein sequence ID" value="MEM5947807.1"/>
    <property type="molecule type" value="Genomic_DNA"/>
</dbReference>
<dbReference type="RefSeq" id="WP_420069257.1">
    <property type="nucleotide sequence ID" value="NZ_JBCHKQ010000002.1"/>
</dbReference>
<evidence type="ECO:0000256" key="4">
    <source>
        <dbReference type="ARBA" id="ARBA00022989"/>
    </source>
</evidence>
<dbReference type="PANTHER" id="PTHR33529">
    <property type="entry name" value="SLR0882 PROTEIN-RELATED"/>
    <property type="match status" value="1"/>
</dbReference>
<evidence type="ECO:0000313" key="8">
    <source>
        <dbReference type="EMBL" id="MEM5947807.1"/>
    </source>
</evidence>
<evidence type="ECO:0000256" key="3">
    <source>
        <dbReference type="ARBA" id="ARBA00022692"/>
    </source>
</evidence>
<evidence type="ECO:0000313" key="9">
    <source>
        <dbReference type="Proteomes" id="UP001466331"/>
    </source>
</evidence>
<reference evidence="8 9" key="1">
    <citation type="submission" date="2024-03" db="EMBL/GenBank/DDBJ databases">
        <title>Ignisphaera cupida sp. nov., a hyperthermophilic hydrolytic archaeon from a hot spring of Kamchatka, and proposal of Ignisphaeraceae fam. nov.</title>
        <authorList>
            <person name="Podosokorskaya O.A."/>
            <person name="Elcheninov A.G."/>
            <person name="Maltseva A.I."/>
            <person name="Zayulina K.S."/>
            <person name="Novikov A."/>
            <person name="Merkel A.Y."/>
        </authorList>
    </citation>
    <scope>NUCLEOTIDE SEQUENCE [LARGE SCALE GENOMIC DNA]</scope>
    <source>
        <strain evidence="8 9">38H-sp</strain>
    </source>
</reference>
<evidence type="ECO:0000256" key="1">
    <source>
        <dbReference type="ARBA" id="ARBA00004651"/>
    </source>
</evidence>
<comment type="subcellular location">
    <subcellularLocation>
        <location evidence="1">Cell membrane</location>
        <topology evidence="1">Multi-pass membrane protein</topology>
    </subcellularLocation>
</comment>
<evidence type="ECO:0000256" key="7">
    <source>
        <dbReference type="SAM" id="Phobius"/>
    </source>
</evidence>
<keyword evidence="3 7" id="KW-0812">Transmembrane</keyword>
<keyword evidence="5 7" id="KW-0472">Membrane</keyword>
<proteinExistence type="predicted"/>
<dbReference type="Pfam" id="PF03739">
    <property type="entry name" value="LptF_LptG"/>
    <property type="match status" value="1"/>
</dbReference>
<feature type="transmembrane region" description="Helical" evidence="7">
    <location>
        <begin position="90"/>
        <end position="115"/>
    </location>
</feature>
<name>A0ABU9UCB1_9SPIR</name>
<dbReference type="Proteomes" id="UP001466331">
    <property type="component" value="Unassembled WGS sequence"/>
</dbReference>
<feature type="transmembrane region" description="Helical" evidence="7">
    <location>
        <begin position="127"/>
        <end position="151"/>
    </location>
</feature>
<protein>
    <submittedName>
        <fullName evidence="8">LptF/LptG family permease</fullName>
    </submittedName>
</protein>
<keyword evidence="4 7" id="KW-1133">Transmembrane helix</keyword>
<feature type="transmembrane region" description="Helical" evidence="7">
    <location>
        <begin position="401"/>
        <end position="421"/>
    </location>
</feature>
<feature type="transmembrane region" description="Helical" evidence="7">
    <location>
        <begin position="375"/>
        <end position="394"/>
    </location>
</feature>
<evidence type="ECO:0000256" key="6">
    <source>
        <dbReference type="SAM" id="Coils"/>
    </source>
</evidence>
<comment type="caution">
    <text evidence="8">The sequence shown here is derived from an EMBL/GenBank/DDBJ whole genome shotgun (WGS) entry which is preliminary data.</text>
</comment>